<proteinExistence type="predicted"/>
<dbReference type="Proteomes" id="UP000678276">
    <property type="component" value="Unassembled WGS sequence"/>
</dbReference>
<sequence length="178" mass="19926">MEPRPGRKAFKGFAPKGYRIRMMEPGEAEALFRLRMACLPAAGEIKRQSLADFVTHLVSHEIFVAADKRTGAIAGFAAAGDRIDFYFVSEIRIDPRLAARGIDAALIDAVTQRARWFYHRAIVVSPALDSGHESSSYDQRGFMKVSRKDFPLNSCEDLFAGTGFEALSADRHFRVKWL</sequence>
<protein>
    <recommendedName>
        <fullName evidence="1">N-acetyltransferase domain-containing protein</fullName>
    </recommendedName>
</protein>
<evidence type="ECO:0000259" key="1">
    <source>
        <dbReference type="PROSITE" id="PS51186"/>
    </source>
</evidence>
<dbReference type="RefSeq" id="WP_209593918.1">
    <property type="nucleotide sequence ID" value="NZ_JAGJCF010000004.1"/>
</dbReference>
<accession>A0ABS4BFG5</accession>
<reference evidence="2 3" key="1">
    <citation type="submission" date="2021-04" db="EMBL/GenBank/DDBJ databases">
        <title>Whole genome sequence of Jiella sp. KSK16Y-1.</title>
        <authorList>
            <person name="Tuo L."/>
        </authorList>
    </citation>
    <scope>NUCLEOTIDE SEQUENCE [LARGE SCALE GENOMIC DNA]</scope>
    <source>
        <strain evidence="2 3">KSK16Y-1</strain>
    </source>
</reference>
<dbReference type="InterPro" id="IPR000182">
    <property type="entry name" value="GNAT_dom"/>
</dbReference>
<evidence type="ECO:0000313" key="3">
    <source>
        <dbReference type="Proteomes" id="UP000678276"/>
    </source>
</evidence>
<organism evidence="2 3">
    <name type="scientific">Jiella mangrovi</name>
    <dbReference type="NCBI Taxonomy" id="2821407"/>
    <lineage>
        <taxon>Bacteria</taxon>
        <taxon>Pseudomonadati</taxon>
        <taxon>Pseudomonadota</taxon>
        <taxon>Alphaproteobacteria</taxon>
        <taxon>Hyphomicrobiales</taxon>
        <taxon>Aurantimonadaceae</taxon>
        <taxon>Jiella</taxon>
    </lineage>
</organism>
<name>A0ABS4BFG5_9HYPH</name>
<feature type="domain" description="N-acetyltransferase" evidence="1">
    <location>
        <begin position="18"/>
        <end position="162"/>
    </location>
</feature>
<evidence type="ECO:0000313" key="2">
    <source>
        <dbReference type="EMBL" id="MBP0615497.1"/>
    </source>
</evidence>
<comment type="caution">
    <text evidence="2">The sequence shown here is derived from an EMBL/GenBank/DDBJ whole genome shotgun (WGS) entry which is preliminary data.</text>
</comment>
<dbReference type="EMBL" id="JAGJCF010000004">
    <property type="protein sequence ID" value="MBP0615497.1"/>
    <property type="molecule type" value="Genomic_DNA"/>
</dbReference>
<gene>
    <name evidence="2" type="ORF">J6595_07890</name>
</gene>
<dbReference type="Gene3D" id="3.40.630.30">
    <property type="match status" value="1"/>
</dbReference>
<dbReference type="InterPro" id="IPR016181">
    <property type="entry name" value="Acyl_CoA_acyltransferase"/>
</dbReference>
<dbReference type="SUPFAM" id="SSF55729">
    <property type="entry name" value="Acyl-CoA N-acyltransferases (Nat)"/>
    <property type="match status" value="1"/>
</dbReference>
<keyword evidence="3" id="KW-1185">Reference proteome</keyword>
<dbReference type="PROSITE" id="PS51186">
    <property type="entry name" value="GNAT"/>
    <property type="match status" value="1"/>
</dbReference>